<feature type="compositionally biased region" description="Polar residues" evidence="1">
    <location>
        <begin position="29"/>
        <end position="40"/>
    </location>
</feature>
<sequence length="113" mass="11808">MDSALAGRVSTALSVVTELSFPLSGTMPAASTSHKPITNHGTHRPANRPAGAFPDGAALTAITSLLHTGCIAYLDAYFLASEPEATVNTVLRPVGRTMCPAHAPAWWRRGAAR</sequence>
<protein>
    <submittedName>
        <fullName evidence="2">Uncharacterized protein</fullName>
    </submittedName>
</protein>
<evidence type="ECO:0000256" key="1">
    <source>
        <dbReference type="SAM" id="MobiDB-lite"/>
    </source>
</evidence>
<feature type="region of interest" description="Disordered" evidence="1">
    <location>
        <begin position="24"/>
        <end position="51"/>
    </location>
</feature>
<evidence type="ECO:0000313" key="2">
    <source>
        <dbReference type="EMBL" id="BFO16052.1"/>
    </source>
</evidence>
<gene>
    <name evidence="2" type="ORF">SHKM778_24400</name>
</gene>
<accession>A0AAT9HF76</accession>
<reference evidence="2" key="2">
    <citation type="submission" date="2024-07" db="EMBL/GenBank/DDBJ databases">
        <title>Streptomyces haneummycinica sp. nov., a new antibiotic-producing actinobacterium isolated from marine sediment.</title>
        <authorList>
            <person name="Uemura M."/>
            <person name="Hamada M."/>
            <person name="Hirano S."/>
            <person name="Kobayashi K."/>
            <person name="Ohshiro T."/>
            <person name="Kobayashi T."/>
            <person name="Terahara T."/>
        </authorList>
    </citation>
    <scope>NUCLEOTIDE SEQUENCE</scope>
    <source>
        <strain evidence="2">KM77-8</strain>
    </source>
</reference>
<name>A0AAT9HF76_9ACTN</name>
<dbReference type="EMBL" id="AP035768">
    <property type="protein sequence ID" value="BFO16052.1"/>
    <property type="molecule type" value="Genomic_DNA"/>
</dbReference>
<proteinExistence type="predicted"/>
<reference evidence="2" key="1">
    <citation type="submission" date="2024-06" db="EMBL/GenBank/DDBJ databases">
        <authorList>
            <consortium name="consrtm"/>
            <person name="Uemura M."/>
            <person name="Terahara T."/>
        </authorList>
    </citation>
    <scope>NUCLEOTIDE SEQUENCE</scope>
    <source>
        <strain evidence="2">KM77-8</strain>
    </source>
</reference>
<dbReference type="AlphaFoldDB" id="A0AAT9HF76"/>
<organism evidence="2">
    <name type="scientific">Streptomyces haneummycinicus</name>
    <dbReference type="NCBI Taxonomy" id="3074435"/>
    <lineage>
        <taxon>Bacteria</taxon>
        <taxon>Bacillati</taxon>
        <taxon>Actinomycetota</taxon>
        <taxon>Actinomycetes</taxon>
        <taxon>Kitasatosporales</taxon>
        <taxon>Streptomycetaceae</taxon>
        <taxon>Streptomyces</taxon>
    </lineage>
</organism>